<dbReference type="Proteomes" id="UP001460270">
    <property type="component" value="Unassembled WGS sequence"/>
</dbReference>
<comment type="caution">
    <text evidence="1">The sequence shown here is derived from an EMBL/GenBank/DDBJ whole genome shotgun (WGS) entry which is preliminary data.</text>
</comment>
<gene>
    <name evidence="1" type="ORF">WMY93_034047</name>
</gene>
<reference evidence="2" key="1">
    <citation type="submission" date="2024-04" db="EMBL/GenBank/DDBJ databases">
        <title>Salinicola lusitanus LLJ914,a marine bacterium isolated from the Okinawa Trough.</title>
        <authorList>
            <person name="Li J."/>
        </authorList>
    </citation>
    <scope>NUCLEOTIDE SEQUENCE [LARGE SCALE GENOMIC DNA]</scope>
</reference>
<evidence type="ECO:0000313" key="1">
    <source>
        <dbReference type="EMBL" id="KAK7879166.1"/>
    </source>
</evidence>
<feature type="non-terminal residue" evidence="1">
    <location>
        <position position="106"/>
    </location>
</feature>
<protein>
    <submittedName>
        <fullName evidence="1">Uncharacterized protein</fullName>
    </submittedName>
</protein>
<sequence>MKVLHIGPEDTGSRSYLIVLTRCTDPPLLGRGAFPGSCFPSCELLYCEKTQEVLAHVKTSSVIPGGPGSCRRLLWAHPSTVRGSCKDFWVLIPAGPGSLKTSTVLT</sequence>
<organism evidence="1 2">
    <name type="scientific">Mugilogobius chulae</name>
    <name type="common">yellowstripe goby</name>
    <dbReference type="NCBI Taxonomy" id="88201"/>
    <lineage>
        <taxon>Eukaryota</taxon>
        <taxon>Metazoa</taxon>
        <taxon>Chordata</taxon>
        <taxon>Craniata</taxon>
        <taxon>Vertebrata</taxon>
        <taxon>Euteleostomi</taxon>
        <taxon>Actinopterygii</taxon>
        <taxon>Neopterygii</taxon>
        <taxon>Teleostei</taxon>
        <taxon>Neoteleostei</taxon>
        <taxon>Acanthomorphata</taxon>
        <taxon>Gobiaria</taxon>
        <taxon>Gobiiformes</taxon>
        <taxon>Gobioidei</taxon>
        <taxon>Gobiidae</taxon>
        <taxon>Gobionellinae</taxon>
        <taxon>Mugilogobius</taxon>
    </lineage>
</organism>
<keyword evidence="2" id="KW-1185">Reference proteome</keyword>
<dbReference type="EMBL" id="JBBPFD010000335">
    <property type="protein sequence ID" value="KAK7879166.1"/>
    <property type="molecule type" value="Genomic_DNA"/>
</dbReference>
<accession>A0AAW0MKY2</accession>
<proteinExistence type="predicted"/>
<name>A0AAW0MKY2_9GOBI</name>
<dbReference type="AlphaFoldDB" id="A0AAW0MKY2"/>
<evidence type="ECO:0000313" key="2">
    <source>
        <dbReference type="Proteomes" id="UP001460270"/>
    </source>
</evidence>